<feature type="domain" description="FLZ-type" evidence="8">
    <location>
        <begin position="76"/>
        <end position="120"/>
    </location>
</feature>
<feature type="region of interest" description="Disordered" evidence="7">
    <location>
        <begin position="126"/>
        <end position="153"/>
    </location>
</feature>
<evidence type="ECO:0000313" key="9">
    <source>
        <dbReference type="EMBL" id="RXH71985.1"/>
    </source>
</evidence>
<protein>
    <recommendedName>
        <fullName evidence="8">FLZ-type domain-containing protein</fullName>
    </recommendedName>
</protein>
<dbReference type="PROSITE" id="PS51795">
    <property type="entry name" value="ZF_FLZ"/>
    <property type="match status" value="1"/>
</dbReference>
<dbReference type="KEGG" id="mdm:103416776"/>
<feature type="region of interest" description="Disordered" evidence="7">
    <location>
        <begin position="38"/>
        <end position="73"/>
    </location>
</feature>
<dbReference type="Gramene" id="mRNA:MD16G0147300">
    <property type="protein sequence ID" value="mRNA:MD16G0147300"/>
    <property type="gene ID" value="MD16G0147300"/>
</dbReference>
<comment type="similarity">
    <text evidence="2">Belongs to the FLZ family.</text>
</comment>
<evidence type="ECO:0000256" key="3">
    <source>
        <dbReference type="ARBA" id="ARBA00022490"/>
    </source>
</evidence>
<dbReference type="STRING" id="3750.A0A498HQW3"/>
<dbReference type="GO" id="GO:0005737">
    <property type="term" value="C:cytoplasm"/>
    <property type="evidence" value="ECO:0007669"/>
    <property type="project" value="UniProtKB-SubCell"/>
</dbReference>
<comment type="subcellular location">
    <subcellularLocation>
        <location evidence="1">Cytoplasm</location>
    </subcellularLocation>
</comment>
<gene>
    <name evidence="9" type="ORF">DVH24_025486</name>
</gene>
<dbReference type="Proteomes" id="UP000290289">
    <property type="component" value="Chromosome 16"/>
</dbReference>
<dbReference type="AlphaFoldDB" id="A0A498HQW3"/>
<dbReference type="OrthoDB" id="1926521at2759"/>
<evidence type="ECO:0000256" key="4">
    <source>
        <dbReference type="ARBA" id="ARBA00022723"/>
    </source>
</evidence>
<keyword evidence="3" id="KW-0963">Cytoplasm</keyword>
<organism evidence="9 10">
    <name type="scientific">Malus domestica</name>
    <name type="common">Apple</name>
    <name type="synonym">Pyrus malus</name>
    <dbReference type="NCBI Taxonomy" id="3750"/>
    <lineage>
        <taxon>Eukaryota</taxon>
        <taxon>Viridiplantae</taxon>
        <taxon>Streptophyta</taxon>
        <taxon>Embryophyta</taxon>
        <taxon>Tracheophyta</taxon>
        <taxon>Spermatophyta</taxon>
        <taxon>Magnoliopsida</taxon>
        <taxon>eudicotyledons</taxon>
        <taxon>Gunneridae</taxon>
        <taxon>Pentapetalae</taxon>
        <taxon>rosids</taxon>
        <taxon>fabids</taxon>
        <taxon>Rosales</taxon>
        <taxon>Rosaceae</taxon>
        <taxon>Amygdaloideae</taxon>
        <taxon>Maleae</taxon>
        <taxon>Malus</taxon>
    </lineage>
</organism>
<evidence type="ECO:0000256" key="5">
    <source>
        <dbReference type="ARBA" id="ARBA00022771"/>
    </source>
</evidence>
<sequence length="153" mass="16856">MVGLSIVLEEGQKGSGVSKKIPQVINKATMVVINKPFSSSSSSSSLLPSPSSPSQITHKSFNFSSHSSSPSFGQPSFLDQCFLCKQKLLPGKDIYMYKGDRGFCSVDCRYRQIFMDEEEIVRKEKQKYCSPSSSSASSDQRKGARNREGGFAY</sequence>
<feature type="zinc finger region" description="FLZ-type" evidence="6">
    <location>
        <begin position="76"/>
        <end position="120"/>
    </location>
</feature>
<dbReference type="PANTHER" id="PTHR33059:SF84">
    <property type="entry name" value="FCS-LIKE ZINC FINGER 15"/>
    <property type="match status" value="1"/>
</dbReference>
<evidence type="ECO:0000313" key="10">
    <source>
        <dbReference type="Proteomes" id="UP000290289"/>
    </source>
</evidence>
<dbReference type="Pfam" id="PF04570">
    <property type="entry name" value="zf-FLZ"/>
    <property type="match status" value="1"/>
</dbReference>
<evidence type="ECO:0000256" key="2">
    <source>
        <dbReference type="ARBA" id="ARBA00009374"/>
    </source>
</evidence>
<feature type="compositionally biased region" description="Basic and acidic residues" evidence="7">
    <location>
        <begin position="139"/>
        <end position="153"/>
    </location>
</feature>
<evidence type="ECO:0000259" key="8">
    <source>
        <dbReference type="PROSITE" id="PS51795"/>
    </source>
</evidence>
<evidence type="ECO:0000256" key="6">
    <source>
        <dbReference type="PROSITE-ProRule" id="PRU01131"/>
    </source>
</evidence>
<dbReference type="GO" id="GO:0008270">
    <property type="term" value="F:zinc ion binding"/>
    <property type="evidence" value="ECO:0007669"/>
    <property type="project" value="UniProtKB-KW"/>
</dbReference>
<comment type="caution">
    <text evidence="9">The sequence shown here is derived from an EMBL/GenBank/DDBJ whole genome shotgun (WGS) entry which is preliminary data.</text>
</comment>
<dbReference type="InterPro" id="IPR007650">
    <property type="entry name" value="Zf-FLZ_dom"/>
</dbReference>
<evidence type="ECO:0000256" key="7">
    <source>
        <dbReference type="SAM" id="MobiDB-lite"/>
    </source>
</evidence>
<keyword evidence="5" id="KW-0862">Zinc</keyword>
<dbReference type="PANTHER" id="PTHR33059">
    <property type="entry name" value="FCS-LIKE ZINC FINGER 5"/>
    <property type="match status" value="1"/>
</dbReference>
<dbReference type="EMBL" id="RDQH01000342">
    <property type="protein sequence ID" value="RXH71985.1"/>
    <property type="molecule type" value="Genomic_DNA"/>
</dbReference>
<keyword evidence="4" id="KW-0479">Metal-binding</keyword>
<reference evidence="9 10" key="1">
    <citation type="submission" date="2018-10" db="EMBL/GenBank/DDBJ databases">
        <title>A high-quality apple genome assembly.</title>
        <authorList>
            <person name="Hu J."/>
        </authorList>
    </citation>
    <scope>NUCLEOTIDE SEQUENCE [LARGE SCALE GENOMIC DNA]</scope>
    <source>
        <strain evidence="10">cv. HFTH1</strain>
        <tissue evidence="9">Young leaf</tissue>
    </source>
</reference>
<keyword evidence="5" id="KW-0863">Zinc-finger</keyword>
<evidence type="ECO:0000256" key="1">
    <source>
        <dbReference type="ARBA" id="ARBA00004496"/>
    </source>
</evidence>
<name>A0A498HQW3_MALDO</name>
<keyword evidence="10" id="KW-1185">Reference proteome</keyword>
<accession>A0A498HQW3</accession>
<proteinExistence type="inferred from homology"/>